<protein>
    <recommendedName>
        <fullName evidence="3">Transposase</fullName>
    </recommendedName>
</protein>
<keyword evidence="2" id="KW-1185">Reference proteome</keyword>
<sequence length="64" mass="7369">MERIRYIQAMLGELRVLAEAERCDMLTYMIEMAYIESSDIVRGQRPAQIKPSTLRHLKQGNSVG</sequence>
<evidence type="ECO:0000313" key="1">
    <source>
        <dbReference type="EMBL" id="KPB01658.1"/>
    </source>
</evidence>
<dbReference type="PATRIC" id="fig|1514904.3.peg.3486"/>
<dbReference type="STRING" id="1514904.SU32_07245"/>
<organism evidence="1 2">
    <name type="scientific">Ahrensia marina</name>
    <dbReference type="NCBI Taxonomy" id="1514904"/>
    <lineage>
        <taxon>Bacteria</taxon>
        <taxon>Pseudomonadati</taxon>
        <taxon>Pseudomonadota</taxon>
        <taxon>Alphaproteobacteria</taxon>
        <taxon>Hyphomicrobiales</taxon>
        <taxon>Ahrensiaceae</taxon>
        <taxon>Ahrensia</taxon>
    </lineage>
</organism>
<dbReference type="AlphaFoldDB" id="A0A0N0VM57"/>
<name>A0A0N0VM57_9HYPH</name>
<comment type="caution">
    <text evidence="1">The sequence shown here is derived from an EMBL/GenBank/DDBJ whole genome shotgun (WGS) entry which is preliminary data.</text>
</comment>
<accession>A0A0N0VM57</accession>
<gene>
    <name evidence="1" type="ORF">SU32_07245</name>
</gene>
<proteinExistence type="predicted"/>
<evidence type="ECO:0000313" key="2">
    <source>
        <dbReference type="Proteomes" id="UP000038011"/>
    </source>
</evidence>
<dbReference type="EMBL" id="JXMU01000009">
    <property type="protein sequence ID" value="KPB01658.1"/>
    <property type="molecule type" value="Genomic_DNA"/>
</dbReference>
<dbReference type="Proteomes" id="UP000038011">
    <property type="component" value="Unassembled WGS sequence"/>
</dbReference>
<evidence type="ECO:0008006" key="3">
    <source>
        <dbReference type="Google" id="ProtNLM"/>
    </source>
</evidence>
<reference evidence="1 2" key="1">
    <citation type="submission" date="2015-01" db="EMBL/GenBank/DDBJ databases">
        <title>Ahrensia donghaiensis sp. nov., a novel dimethylsulphoniopropionate-cleavage bacterium isolated from seawater and emended descriptions of the genus Ahrensia and Ahrensia kielensis.</title>
        <authorList>
            <person name="Liu J."/>
        </authorList>
    </citation>
    <scope>NUCLEOTIDE SEQUENCE [LARGE SCALE GENOMIC DNA]</scope>
    <source>
        <strain evidence="1 2">LZD062</strain>
    </source>
</reference>